<organism evidence="2 3">
    <name type="scientific">Ascaris lumbricoides</name>
    <name type="common">Giant roundworm</name>
    <dbReference type="NCBI Taxonomy" id="6252"/>
    <lineage>
        <taxon>Eukaryota</taxon>
        <taxon>Metazoa</taxon>
        <taxon>Ecdysozoa</taxon>
        <taxon>Nematoda</taxon>
        <taxon>Chromadorea</taxon>
        <taxon>Rhabditida</taxon>
        <taxon>Spirurina</taxon>
        <taxon>Ascaridomorpha</taxon>
        <taxon>Ascaridoidea</taxon>
        <taxon>Ascarididae</taxon>
        <taxon>Ascaris</taxon>
    </lineage>
</organism>
<dbReference type="WBParaSite" id="ALUE_0001587701-mRNA-1">
    <property type="protein sequence ID" value="ALUE_0001587701-mRNA-1"/>
    <property type="gene ID" value="ALUE_0001587701"/>
</dbReference>
<accession>A0A0M3ID29</accession>
<proteinExistence type="predicted"/>
<protein>
    <submittedName>
        <fullName evidence="3">CSTF2_hinge domain-containing protein</fullName>
    </submittedName>
</protein>
<sequence>MAAIDQQQAVINMLEAFSFAEGQQAGGGTLPPGGAFMPPLSGLLGAPQLGGPSGPQQFPLGGGQFPSQGPPLQASGDFIRQMASGSLNSSKATHVAGGRERRDP</sequence>
<feature type="region of interest" description="Disordered" evidence="1">
    <location>
        <begin position="28"/>
        <end position="104"/>
    </location>
</feature>
<evidence type="ECO:0000313" key="2">
    <source>
        <dbReference type="Proteomes" id="UP000036681"/>
    </source>
</evidence>
<reference evidence="3" key="1">
    <citation type="submission" date="2017-02" db="UniProtKB">
        <authorList>
            <consortium name="WormBaseParasite"/>
        </authorList>
    </citation>
    <scope>IDENTIFICATION</scope>
</reference>
<name>A0A0M3ID29_ASCLU</name>
<evidence type="ECO:0000313" key="3">
    <source>
        <dbReference type="WBParaSite" id="ALUE_0001587701-mRNA-1"/>
    </source>
</evidence>
<feature type="compositionally biased region" description="Low complexity" evidence="1">
    <location>
        <begin position="38"/>
        <end position="73"/>
    </location>
</feature>
<dbReference type="Proteomes" id="UP000036681">
    <property type="component" value="Unplaced"/>
</dbReference>
<feature type="compositionally biased region" description="Polar residues" evidence="1">
    <location>
        <begin position="83"/>
        <end position="92"/>
    </location>
</feature>
<keyword evidence="2" id="KW-1185">Reference proteome</keyword>
<evidence type="ECO:0000256" key="1">
    <source>
        <dbReference type="SAM" id="MobiDB-lite"/>
    </source>
</evidence>
<dbReference type="AlphaFoldDB" id="A0A0M3ID29"/>